<dbReference type="InterPro" id="IPR040559">
    <property type="entry name" value="CdiA_C"/>
</dbReference>
<dbReference type="Gene3D" id="3.40.1350.120">
    <property type="match status" value="1"/>
</dbReference>
<evidence type="ECO:0000259" key="1">
    <source>
        <dbReference type="Pfam" id="PF18451"/>
    </source>
</evidence>
<gene>
    <name evidence="2" type="ORF">G1C97_2293</name>
</gene>
<evidence type="ECO:0000313" key="3">
    <source>
        <dbReference type="Proteomes" id="UP000543419"/>
    </source>
</evidence>
<protein>
    <recommendedName>
        <fullName evidence="1">tRNA nuclease CdiA C-terminal domain-containing protein</fullName>
    </recommendedName>
</protein>
<dbReference type="AlphaFoldDB" id="A0A7Y0EZN7"/>
<dbReference type="Pfam" id="PF18451">
    <property type="entry name" value="CdiA_C"/>
    <property type="match status" value="1"/>
</dbReference>
<proteinExistence type="predicted"/>
<dbReference type="Pfam" id="PF25310">
    <property type="entry name" value="VG15"/>
    <property type="match status" value="1"/>
</dbReference>
<dbReference type="Proteomes" id="UP000543419">
    <property type="component" value="Unassembled WGS sequence"/>
</dbReference>
<evidence type="ECO:0000313" key="2">
    <source>
        <dbReference type="EMBL" id="NMM99335.1"/>
    </source>
</evidence>
<keyword evidence="3" id="KW-1185">Reference proteome</keyword>
<reference evidence="2 3" key="1">
    <citation type="submission" date="2020-02" db="EMBL/GenBank/DDBJ databases">
        <title>Characterization of phylogenetic diversity of novel bifidobacterial species isolated in Czech ZOOs.</title>
        <authorList>
            <person name="Lugli G.A."/>
            <person name="Vera N.B."/>
            <person name="Ventura M."/>
        </authorList>
    </citation>
    <scope>NUCLEOTIDE SEQUENCE [LARGE SCALE GENOMIC DNA]</scope>
    <source>
        <strain evidence="2 3">DSM 109959</strain>
    </source>
</reference>
<sequence length="404" mass="46301">MDKLAKAQQSAVAQARRELRKVFETVYNMYDDPAEQRDAFLDLVPAIAQKYGDAGSVAAGEWFEQMRAKWFKDQTDIDTTYQPDDKAIRETVRRLAGHLWDGADGTPADPDAMLRGLLANMDKWVKDAGRGTITKATRRDPRKPRYARVPQGPTCGWCIMLASRGFVYSSAEAAGGDMNDYHKDCDCEPIPSWDKKDPKIEGYDPDALYERYSACRSTVESLLTEERYRKTYVDTFEPQFEDDRPKSFDWWISKQVAHEMDTRDQKWLIDGKRAPVSYASIRANRELKSHELKTRDVLADSGFSLWFPERSNKKGVKTADCVINGIDVDFKSPTEGTSFNSIDRLLRDASKQGDACVLHLIPGRSHINADECKEYIRQALQRRKLKWVLFIDYDGNLRRIVPEK</sequence>
<dbReference type="InterPro" id="IPR057369">
    <property type="entry name" value="VG15"/>
</dbReference>
<comment type="caution">
    <text evidence="2">The sequence shown here is derived from an EMBL/GenBank/DDBJ whole genome shotgun (WGS) entry which is preliminary data.</text>
</comment>
<feature type="domain" description="tRNA nuclease CdiA C-terminal" evidence="1">
    <location>
        <begin position="317"/>
        <end position="396"/>
    </location>
</feature>
<organism evidence="2 3">
    <name type="scientific">Bifidobacterium olomucense</name>
    <dbReference type="NCBI Taxonomy" id="2675324"/>
    <lineage>
        <taxon>Bacteria</taxon>
        <taxon>Bacillati</taxon>
        <taxon>Actinomycetota</taxon>
        <taxon>Actinomycetes</taxon>
        <taxon>Bifidobacteriales</taxon>
        <taxon>Bifidobacteriaceae</taxon>
        <taxon>Bifidobacterium</taxon>
    </lineage>
</organism>
<accession>A0A7Y0EZN7</accession>
<name>A0A7Y0EZN7_9BIFI</name>
<dbReference type="EMBL" id="JAAIIG010000020">
    <property type="protein sequence ID" value="NMM99335.1"/>
    <property type="molecule type" value="Genomic_DNA"/>
</dbReference>